<evidence type="ECO:0000313" key="3">
    <source>
        <dbReference type="Proteomes" id="UP000076715"/>
    </source>
</evidence>
<keyword evidence="3" id="KW-1185">Reference proteome</keyword>
<dbReference type="STRING" id="1642818.AWE51_00815"/>
<protein>
    <recommendedName>
        <fullName evidence="1">MobA-like NTP transferase domain-containing protein</fullName>
    </recommendedName>
</protein>
<dbReference type="SUPFAM" id="SSF53448">
    <property type="entry name" value="Nucleotide-diphospho-sugar transferases"/>
    <property type="match status" value="1"/>
</dbReference>
<dbReference type="OrthoDB" id="9779263at2"/>
<name>A0A163C322_9FLAO</name>
<dbReference type="CDD" id="cd04182">
    <property type="entry name" value="GT_2_like_f"/>
    <property type="match status" value="1"/>
</dbReference>
<comment type="caution">
    <text evidence="2">The sequence shown here is derived from an EMBL/GenBank/DDBJ whole genome shotgun (WGS) entry which is preliminary data.</text>
</comment>
<feature type="domain" description="MobA-like NTP transferase" evidence="1">
    <location>
        <begin position="12"/>
        <end position="173"/>
    </location>
</feature>
<dbReference type="EMBL" id="LQRT01000002">
    <property type="protein sequence ID" value="KZS42013.1"/>
    <property type="molecule type" value="Genomic_DNA"/>
</dbReference>
<dbReference type="RefSeq" id="WP_066308985.1">
    <property type="nucleotide sequence ID" value="NZ_CANLSS010000028.1"/>
</dbReference>
<dbReference type="Gene3D" id="3.90.550.10">
    <property type="entry name" value="Spore Coat Polysaccharide Biosynthesis Protein SpsA, Chain A"/>
    <property type="match status" value="1"/>
</dbReference>
<dbReference type="Pfam" id="PF12804">
    <property type="entry name" value="NTP_transf_3"/>
    <property type="match status" value="1"/>
</dbReference>
<dbReference type="GO" id="GO:0016779">
    <property type="term" value="F:nucleotidyltransferase activity"/>
    <property type="evidence" value="ECO:0007669"/>
    <property type="project" value="UniProtKB-ARBA"/>
</dbReference>
<dbReference type="InterPro" id="IPR029044">
    <property type="entry name" value="Nucleotide-diphossugar_trans"/>
</dbReference>
<organism evidence="2 3">
    <name type="scientific">Aquimarina aggregata</name>
    <dbReference type="NCBI Taxonomy" id="1642818"/>
    <lineage>
        <taxon>Bacteria</taxon>
        <taxon>Pseudomonadati</taxon>
        <taxon>Bacteroidota</taxon>
        <taxon>Flavobacteriia</taxon>
        <taxon>Flavobacteriales</taxon>
        <taxon>Flavobacteriaceae</taxon>
        <taxon>Aquimarina</taxon>
    </lineage>
</organism>
<dbReference type="AlphaFoldDB" id="A0A163C322"/>
<reference evidence="2 3" key="1">
    <citation type="submission" date="2016-01" db="EMBL/GenBank/DDBJ databases">
        <title>The draft genome sequence of Aquimarina sp. RZW4-3-2.</title>
        <authorList>
            <person name="Wang Y."/>
        </authorList>
    </citation>
    <scope>NUCLEOTIDE SEQUENCE [LARGE SCALE GENOMIC DNA]</scope>
    <source>
        <strain evidence="2 3">RZW4-3-2</strain>
    </source>
</reference>
<dbReference type="PANTHER" id="PTHR43777:SF1">
    <property type="entry name" value="MOLYBDENUM COFACTOR CYTIDYLYLTRANSFERASE"/>
    <property type="match status" value="1"/>
</dbReference>
<proteinExistence type="predicted"/>
<dbReference type="PANTHER" id="PTHR43777">
    <property type="entry name" value="MOLYBDENUM COFACTOR CYTIDYLYLTRANSFERASE"/>
    <property type="match status" value="1"/>
</dbReference>
<dbReference type="Proteomes" id="UP000076715">
    <property type="component" value="Unassembled WGS sequence"/>
</dbReference>
<evidence type="ECO:0000259" key="1">
    <source>
        <dbReference type="Pfam" id="PF12804"/>
    </source>
</evidence>
<accession>A0A163C322</accession>
<gene>
    <name evidence="2" type="ORF">AWE51_00815</name>
</gene>
<sequence length="204" mass="22819">MSFQIKPKIAHLILAAGSSSRMGTPKQLLRWGNTTLISHAIMQTLEIENVSTYVVLGANYNLVYQEIAHFQVTILKNSNWSAGMGTTISFGVNTILNEDESYDAILITLVDQPLLEKEYLHDLILEFEKNNHAIIASDLGDRIGVPAIFSGVIFNELTNLKEDFGARYIIKKHINNVKKVSAIGKGNDIDTIEEYDTLFKDKFS</sequence>
<evidence type="ECO:0000313" key="2">
    <source>
        <dbReference type="EMBL" id="KZS42013.1"/>
    </source>
</evidence>
<dbReference type="InterPro" id="IPR025877">
    <property type="entry name" value="MobA-like_NTP_Trfase"/>
</dbReference>